<dbReference type="InterPro" id="IPR004104">
    <property type="entry name" value="Gfo/Idh/MocA-like_OxRdtase_C"/>
</dbReference>
<dbReference type="OrthoDB" id="9815825at2"/>
<dbReference type="Pfam" id="PF02894">
    <property type="entry name" value="GFO_IDH_MocA_C"/>
    <property type="match status" value="1"/>
</dbReference>
<protein>
    <submittedName>
        <fullName evidence="4">Predicted dehydrogenase</fullName>
    </submittedName>
</protein>
<reference evidence="5" key="1">
    <citation type="submission" date="2016-10" db="EMBL/GenBank/DDBJ databases">
        <authorList>
            <person name="Varghese N."/>
            <person name="Submissions S."/>
        </authorList>
    </citation>
    <scope>NUCLEOTIDE SEQUENCE [LARGE SCALE GENOMIC DNA]</scope>
    <source>
        <strain evidence="5">IBRC-M10078</strain>
    </source>
</reference>
<gene>
    <name evidence="4" type="ORF">SAMN05216565_108146</name>
</gene>
<dbReference type="RefSeq" id="WP_090856406.1">
    <property type="nucleotide sequence ID" value="NZ_FNJU01000008.1"/>
</dbReference>
<dbReference type="InterPro" id="IPR000683">
    <property type="entry name" value="Gfo/Idh/MocA-like_OxRdtase_N"/>
</dbReference>
<feature type="domain" description="Gfo/Idh/MocA-like oxidoreductase N-terminal" evidence="2">
    <location>
        <begin position="1"/>
        <end position="119"/>
    </location>
</feature>
<feature type="domain" description="Gfo/Idh/MocA-like oxidoreductase C-terminal" evidence="3">
    <location>
        <begin position="132"/>
        <end position="337"/>
    </location>
</feature>
<dbReference type="Gene3D" id="3.30.360.10">
    <property type="entry name" value="Dihydrodipicolinate Reductase, domain 2"/>
    <property type="match status" value="1"/>
</dbReference>
<sequence>MNFAIIGCGRVAEVHAAAIMETEGAILYATCDISEHRLEPFHSKFKANHLYTDYQLMLENPNIDVVNICTPNGMHAEMAIRAIEKGKHVMIEKPMAITDEDAVRIIEAAQRHQVKATVVHQNRFNDAILMTKEALEGGKFGKLAYGTASVRWNRNQDYYDQDAWRGTEEMQDGVLMNQAIHTIDLLIWLMGPVKSVTGKTVTRIRDIEMEDVGTALLEFESGAIGGVDGTSTTFAIDLGASINLFGELGTVCIGGNAANRIDKWRFTQDFKAEEESVLGVQKELPESVYGDGHKLIIRDFVSAVKENREPFVSLEAGRDAVRVILSIYQSSKTGKSVVF</sequence>
<name>A0A1H0W0S9_9BACI</name>
<dbReference type="STRING" id="930152.SAMN05216565_108146"/>
<dbReference type="GO" id="GO:0000166">
    <property type="term" value="F:nucleotide binding"/>
    <property type="evidence" value="ECO:0007669"/>
    <property type="project" value="InterPro"/>
</dbReference>
<dbReference type="Gene3D" id="3.40.50.720">
    <property type="entry name" value="NAD(P)-binding Rossmann-like Domain"/>
    <property type="match status" value="1"/>
</dbReference>
<evidence type="ECO:0000259" key="3">
    <source>
        <dbReference type="Pfam" id="PF02894"/>
    </source>
</evidence>
<dbReference type="AlphaFoldDB" id="A0A1H0W0S9"/>
<accession>A0A1H0W0S9</accession>
<dbReference type="PANTHER" id="PTHR43249">
    <property type="entry name" value="UDP-N-ACETYL-2-AMINO-2-DEOXY-D-GLUCURONATE OXIDASE"/>
    <property type="match status" value="1"/>
</dbReference>
<evidence type="ECO:0000259" key="2">
    <source>
        <dbReference type="Pfam" id="PF01408"/>
    </source>
</evidence>
<dbReference type="Proteomes" id="UP000199159">
    <property type="component" value="Unassembled WGS sequence"/>
</dbReference>
<proteinExistence type="inferred from homology"/>
<dbReference type="InterPro" id="IPR052515">
    <property type="entry name" value="Gfo/Idh/MocA_Oxidoreductase"/>
</dbReference>
<dbReference type="EMBL" id="FNJU01000008">
    <property type="protein sequence ID" value="SDP84158.1"/>
    <property type="molecule type" value="Genomic_DNA"/>
</dbReference>
<keyword evidence="5" id="KW-1185">Reference proteome</keyword>
<dbReference type="SUPFAM" id="SSF51735">
    <property type="entry name" value="NAD(P)-binding Rossmann-fold domains"/>
    <property type="match status" value="1"/>
</dbReference>
<dbReference type="InterPro" id="IPR036291">
    <property type="entry name" value="NAD(P)-bd_dom_sf"/>
</dbReference>
<comment type="similarity">
    <text evidence="1">Belongs to the Gfo/Idh/MocA family.</text>
</comment>
<organism evidence="4 5">
    <name type="scientific">Litchfieldia salsa</name>
    <dbReference type="NCBI Taxonomy" id="930152"/>
    <lineage>
        <taxon>Bacteria</taxon>
        <taxon>Bacillati</taxon>
        <taxon>Bacillota</taxon>
        <taxon>Bacilli</taxon>
        <taxon>Bacillales</taxon>
        <taxon>Bacillaceae</taxon>
        <taxon>Litchfieldia</taxon>
    </lineage>
</organism>
<evidence type="ECO:0000256" key="1">
    <source>
        <dbReference type="ARBA" id="ARBA00010928"/>
    </source>
</evidence>
<evidence type="ECO:0000313" key="5">
    <source>
        <dbReference type="Proteomes" id="UP000199159"/>
    </source>
</evidence>
<dbReference type="SUPFAM" id="SSF55347">
    <property type="entry name" value="Glyceraldehyde-3-phosphate dehydrogenase-like, C-terminal domain"/>
    <property type="match status" value="1"/>
</dbReference>
<dbReference type="PANTHER" id="PTHR43249:SF1">
    <property type="entry name" value="D-GLUCOSIDE 3-DEHYDROGENASE"/>
    <property type="match status" value="1"/>
</dbReference>
<evidence type="ECO:0000313" key="4">
    <source>
        <dbReference type="EMBL" id="SDP84158.1"/>
    </source>
</evidence>
<dbReference type="Pfam" id="PF01408">
    <property type="entry name" value="GFO_IDH_MocA"/>
    <property type="match status" value="1"/>
</dbReference>